<name>E8LPP6_9VIBR</name>
<dbReference type="Proteomes" id="UP000004371">
    <property type="component" value="Unassembled WGS sequence"/>
</dbReference>
<accession>E8LPP6</accession>
<keyword evidence="2" id="KW-1185">Reference proteome</keyword>
<sequence length="43" mass="5106">MLRLEIYFALKKKSLGLISRVCRNVTSKNKYWDLEMIVETEAD</sequence>
<organism evidence="1 2">
    <name type="scientific">Vibrio brasiliensis LMG 20546</name>
    <dbReference type="NCBI Taxonomy" id="945543"/>
    <lineage>
        <taxon>Bacteria</taxon>
        <taxon>Pseudomonadati</taxon>
        <taxon>Pseudomonadota</taxon>
        <taxon>Gammaproteobacteria</taxon>
        <taxon>Vibrionales</taxon>
        <taxon>Vibrionaceae</taxon>
        <taxon>Vibrio</taxon>
        <taxon>Vibrio oreintalis group</taxon>
    </lineage>
</organism>
<evidence type="ECO:0000313" key="2">
    <source>
        <dbReference type="Proteomes" id="UP000004371"/>
    </source>
</evidence>
<reference evidence="1 2" key="1">
    <citation type="journal article" date="2012" name="Int. J. Syst. Evol. Microbiol.">
        <title>Vibrio caribbeanicus sp. nov., isolated from the marine sponge Scleritoderma cyanea.</title>
        <authorList>
            <person name="Hoffmann M."/>
            <person name="Monday S.R."/>
            <person name="Allard M.W."/>
            <person name="Strain E.A."/>
            <person name="Whittaker P."/>
            <person name="Naum M."/>
            <person name="McCarthy P.J."/>
            <person name="Lopez J.V."/>
            <person name="Fischer M."/>
            <person name="Brown E.W."/>
        </authorList>
    </citation>
    <scope>NUCLEOTIDE SEQUENCE [LARGE SCALE GENOMIC DNA]</scope>
    <source>
        <strain evidence="1 2">LMG 20546</strain>
    </source>
</reference>
<gene>
    <name evidence="1" type="ORF">VIBR0546_09810</name>
</gene>
<evidence type="ECO:0000313" key="1">
    <source>
        <dbReference type="EMBL" id="EGA67331.1"/>
    </source>
</evidence>
<proteinExistence type="predicted"/>
<dbReference type="EMBL" id="AEVS01000012">
    <property type="protein sequence ID" value="EGA67331.1"/>
    <property type="molecule type" value="Genomic_DNA"/>
</dbReference>
<dbReference type="AlphaFoldDB" id="E8LPP6"/>
<comment type="caution">
    <text evidence="1">The sequence shown here is derived from an EMBL/GenBank/DDBJ whole genome shotgun (WGS) entry which is preliminary data.</text>
</comment>
<protein>
    <submittedName>
        <fullName evidence="1">Uncharacterized protein</fullName>
    </submittedName>
</protein>